<dbReference type="Proteomes" id="UP000736335">
    <property type="component" value="Unassembled WGS sequence"/>
</dbReference>
<gene>
    <name evidence="3" type="ORF">BJ322DRAFT_1127743</name>
</gene>
<keyword evidence="1" id="KW-0472">Membrane</keyword>
<feature type="transmembrane region" description="Helical" evidence="1">
    <location>
        <begin position="72"/>
        <end position="91"/>
    </location>
</feature>
<dbReference type="EMBL" id="WIUZ02000013">
    <property type="protein sequence ID" value="KAF9781595.1"/>
    <property type="molecule type" value="Genomic_DNA"/>
</dbReference>
<keyword evidence="1" id="KW-0812">Transmembrane</keyword>
<feature type="transmembrane region" description="Helical" evidence="1">
    <location>
        <begin position="144"/>
        <end position="162"/>
    </location>
</feature>
<reference evidence="3" key="1">
    <citation type="journal article" date="2020" name="Nat. Commun.">
        <title>Large-scale genome sequencing of mycorrhizal fungi provides insights into the early evolution of symbiotic traits.</title>
        <authorList>
            <person name="Miyauchi S."/>
            <person name="Kiss E."/>
            <person name="Kuo A."/>
            <person name="Drula E."/>
            <person name="Kohler A."/>
            <person name="Sanchez-Garcia M."/>
            <person name="Morin E."/>
            <person name="Andreopoulos B."/>
            <person name="Barry K.W."/>
            <person name="Bonito G."/>
            <person name="Buee M."/>
            <person name="Carver A."/>
            <person name="Chen C."/>
            <person name="Cichocki N."/>
            <person name="Clum A."/>
            <person name="Culley D."/>
            <person name="Crous P.W."/>
            <person name="Fauchery L."/>
            <person name="Girlanda M."/>
            <person name="Hayes R.D."/>
            <person name="Keri Z."/>
            <person name="LaButti K."/>
            <person name="Lipzen A."/>
            <person name="Lombard V."/>
            <person name="Magnuson J."/>
            <person name="Maillard F."/>
            <person name="Murat C."/>
            <person name="Nolan M."/>
            <person name="Ohm R.A."/>
            <person name="Pangilinan J."/>
            <person name="Pereira M.F."/>
            <person name="Perotto S."/>
            <person name="Peter M."/>
            <person name="Pfister S."/>
            <person name="Riley R."/>
            <person name="Sitrit Y."/>
            <person name="Stielow J.B."/>
            <person name="Szollosi G."/>
            <person name="Zifcakova L."/>
            <person name="Stursova M."/>
            <person name="Spatafora J.W."/>
            <person name="Tedersoo L."/>
            <person name="Vaario L.M."/>
            <person name="Yamada A."/>
            <person name="Yan M."/>
            <person name="Wang P."/>
            <person name="Xu J."/>
            <person name="Bruns T."/>
            <person name="Baldrian P."/>
            <person name="Vilgalys R."/>
            <person name="Dunand C."/>
            <person name="Henrissat B."/>
            <person name="Grigoriev I.V."/>
            <person name="Hibbett D."/>
            <person name="Nagy L.G."/>
            <person name="Martin F.M."/>
        </authorList>
    </citation>
    <scope>NUCLEOTIDE SEQUENCE</scope>
    <source>
        <strain evidence="3">UH-Tt-Lm1</strain>
    </source>
</reference>
<comment type="caution">
    <text evidence="3">The sequence shown here is derived from an EMBL/GenBank/DDBJ whole genome shotgun (WGS) entry which is preliminary data.</text>
</comment>
<accession>A0A9P6H872</accession>
<evidence type="ECO:0000256" key="1">
    <source>
        <dbReference type="SAM" id="Phobius"/>
    </source>
</evidence>
<feature type="non-terminal residue" evidence="3">
    <location>
        <position position="537"/>
    </location>
</feature>
<sequence length="537" mass="60067">MTTLAPGDPTQTNLHPQQPALLQIDPKCLHSALKEFFDPLRTGDSRADFFAVYRRESEEFDKDYAGKYDDDLNTSLIFAGLFSAVSSAFIIDVQSNLQPNPNTMTAAYLQILIHSMNNTLFPDTDPNSTIWTGPPPEIIKVQSLLYSSLATSLFAAFIAMLGKQWVNRYIRKQGGSAAEKSRDRQRKLDGSKDWYFQLVIESLPVMLQFALLLLGCALTLYLWTISQMVAGVILAFTLFGTASYAFFTLTATFHYDCPYQTPPSILIRAVIRRLEQSDPVFVRSLRWLTSFLPSIKDLIWLLGCLVSGLCLGLRCFHCGSTVDGGAEGMEQVVPVVPYTRIFWDISVDLEVCKGDCRCVWWVLDYTTDSDVIFSTARFAGDMIWYPEIADVVSLHVLADLFFSCFLNGQVISGKLEQAIATGMALVSVVSIRLAIAPGQAIVELYLRLLVDRCYSPDPTCSLVARVLRIVAMGVPDVTLFHSLYSFPRQTSKHLSTTQNLWLSRVVLQCYWRKRLSSDSTTVLSTPPSELFREGGMT</sequence>
<reference evidence="3" key="2">
    <citation type="submission" date="2020-11" db="EMBL/GenBank/DDBJ databases">
        <authorList>
            <consortium name="DOE Joint Genome Institute"/>
            <person name="Kuo A."/>
            <person name="Miyauchi S."/>
            <person name="Kiss E."/>
            <person name="Drula E."/>
            <person name="Kohler A."/>
            <person name="Sanchez-Garcia M."/>
            <person name="Andreopoulos B."/>
            <person name="Barry K.W."/>
            <person name="Bonito G."/>
            <person name="Buee M."/>
            <person name="Carver A."/>
            <person name="Chen C."/>
            <person name="Cichocki N."/>
            <person name="Clum A."/>
            <person name="Culley D."/>
            <person name="Crous P.W."/>
            <person name="Fauchery L."/>
            <person name="Girlanda M."/>
            <person name="Hayes R."/>
            <person name="Keri Z."/>
            <person name="Labutti K."/>
            <person name="Lipzen A."/>
            <person name="Lombard V."/>
            <person name="Magnuson J."/>
            <person name="Maillard F."/>
            <person name="Morin E."/>
            <person name="Murat C."/>
            <person name="Nolan M."/>
            <person name="Ohm R."/>
            <person name="Pangilinan J."/>
            <person name="Pereira M."/>
            <person name="Perotto S."/>
            <person name="Peter M."/>
            <person name="Riley R."/>
            <person name="Sitrit Y."/>
            <person name="Stielow B."/>
            <person name="Szollosi G."/>
            <person name="Zifcakova L."/>
            <person name="Stursova M."/>
            <person name="Spatafora J.W."/>
            <person name="Tedersoo L."/>
            <person name="Vaario L.-M."/>
            <person name="Yamada A."/>
            <person name="Yan M."/>
            <person name="Wang P."/>
            <person name="Xu J."/>
            <person name="Bruns T."/>
            <person name="Baldrian P."/>
            <person name="Vilgalys R."/>
            <person name="Henrissat B."/>
            <person name="Grigoriev I.V."/>
            <person name="Hibbett D."/>
            <person name="Nagy L.G."/>
            <person name="Martin F.M."/>
        </authorList>
    </citation>
    <scope>NUCLEOTIDE SEQUENCE</scope>
    <source>
        <strain evidence="3">UH-Tt-Lm1</strain>
    </source>
</reference>
<name>A0A9P6H872_9AGAM</name>
<organism evidence="3 4">
    <name type="scientific">Thelephora terrestris</name>
    <dbReference type="NCBI Taxonomy" id="56493"/>
    <lineage>
        <taxon>Eukaryota</taxon>
        <taxon>Fungi</taxon>
        <taxon>Dikarya</taxon>
        <taxon>Basidiomycota</taxon>
        <taxon>Agaricomycotina</taxon>
        <taxon>Agaricomycetes</taxon>
        <taxon>Thelephorales</taxon>
        <taxon>Thelephoraceae</taxon>
        <taxon>Thelephora</taxon>
    </lineage>
</organism>
<dbReference type="AlphaFoldDB" id="A0A9P6H872"/>
<dbReference type="OrthoDB" id="2756178at2759"/>
<feature type="transmembrane region" description="Helical" evidence="1">
    <location>
        <begin position="194"/>
        <end position="222"/>
    </location>
</feature>
<feature type="domain" description="DUF6535" evidence="2">
    <location>
        <begin position="52"/>
        <end position="224"/>
    </location>
</feature>
<dbReference type="Pfam" id="PF20153">
    <property type="entry name" value="DUF6535"/>
    <property type="match status" value="1"/>
</dbReference>
<proteinExistence type="predicted"/>
<evidence type="ECO:0000313" key="3">
    <source>
        <dbReference type="EMBL" id="KAF9781595.1"/>
    </source>
</evidence>
<dbReference type="InterPro" id="IPR045338">
    <property type="entry name" value="DUF6535"/>
</dbReference>
<keyword evidence="4" id="KW-1185">Reference proteome</keyword>
<keyword evidence="1" id="KW-1133">Transmembrane helix</keyword>
<evidence type="ECO:0000259" key="2">
    <source>
        <dbReference type="Pfam" id="PF20153"/>
    </source>
</evidence>
<evidence type="ECO:0000313" key="4">
    <source>
        <dbReference type="Proteomes" id="UP000736335"/>
    </source>
</evidence>
<protein>
    <recommendedName>
        <fullName evidence="2">DUF6535 domain-containing protein</fullName>
    </recommendedName>
</protein>
<feature type="transmembrane region" description="Helical" evidence="1">
    <location>
        <begin position="228"/>
        <end position="247"/>
    </location>
</feature>